<organism evidence="1 2">
    <name type="scientific">Botrytis hyacinthi</name>
    <dbReference type="NCBI Taxonomy" id="278943"/>
    <lineage>
        <taxon>Eukaryota</taxon>
        <taxon>Fungi</taxon>
        <taxon>Dikarya</taxon>
        <taxon>Ascomycota</taxon>
        <taxon>Pezizomycotina</taxon>
        <taxon>Leotiomycetes</taxon>
        <taxon>Helotiales</taxon>
        <taxon>Sclerotiniaceae</taxon>
        <taxon>Botrytis</taxon>
    </lineage>
</organism>
<gene>
    <name evidence="1" type="ORF">BHYA_0103g00340</name>
</gene>
<comment type="caution">
    <text evidence="1">The sequence shown here is derived from an EMBL/GenBank/DDBJ whole genome shotgun (WGS) entry which is preliminary data.</text>
</comment>
<dbReference type="AlphaFoldDB" id="A0A4Z1GR50"/>
<name>A0A4Z1GR50_9HELO</name>
<proteinExistence type="predicted"/>
<sequence length="473" mass="54849">MAPSQQPESVSRMENWESSHLDRMYVDDLMELHQQDLKQREVMSMIRLKASSMENDPEIDKEKLLTEHVTERWIKNVIFVRDGQKCIIANDIGHRKDFWYSWFEENLDDRRRKYLVDPRGQTLKEIDHTSKNRRAFMKDTQHKSEEGWHLPQSHDRHLSKFPQANFPRAAEIFDKILGHLVQIVDAALIPQIATTNWKRKFSGSPHHTTSQDCYPYTTIEVGVLTATVHGRLWVLRKVHQSQIDATCLRVCKAWNQMGGTLLYCLNCYDFGTNNPTKDESPGSWIDGSLWRPSPKKPFFVARDDSPRIFNSKVQKGTRDIRRQVVIKKLVGWVYHDPFLRFLYMIGVKNAALLHTLSFSSEVRCHQCQQGHFCDDGLLESFRVYIPVMNALCPNVQKLILNIKTDSQAGAVKIFERKLREFFEGELRNLRSLTELVVVDLIVDGYELPDGDIGSISTAQLAKPTVSYFRKRAS</sequence>
<accession>A0A4Z1GR50</accession>
<keyword evidence="2" id="KW-1185">Reference proteome</keyword>
<protein>
    <submittedName>
        <fullName evidence="1">Uncharacterized protein</fullName>
    </submittedName>
</protein>
<evidence type="ECO:0000313" key="2">
    <source>
        <dbReference type="Proteomes" id="UP000297814"/>
    </source>
</evidence>
<evidence type="ECO:0000313" key="1">
    <source>
        <dbReference type="EMBL" id="TGO37211.1"/>
    </source>
</evidence>
<dbReference type="EMBL" id="PQXK01000103">
    <property type="protein sequence ID" value="TGO37211.1"/>
    <property type="molecule type" value="Genomic_DNA"/>
</dbReference>
<reference evidence="1 2" key="1">
    <citation type="submission" date="2017-12" db="EMBL/GenBank/DDBJ databases">
        <title>Comparative genomics of Botrytis spp.</title>
        <authorList>
            <person name="Valero-Jimenez C.A."/>
            <person name="Tapia P."/>
            <person name="Veloso J."/>
            <person name="Silva-Moreno E."/>
            <person name="Staats M."/>
            <person name="Valdes J.H."/>
            <person name="Van Kan J.A.L."/>
        </authorList>
    </citation>
    <scope>NUCLEOTIDE SEQUENCE [LARGE SCALE GENOMIC DNA]</scope>
    <source>
        <strain evidence="1 2">Bh0001</strain>
    </source>
</reference>
<dbReference type="Proteomes" id="UP000297814">
    <property type="component" value="Unassembled WGS sequence"/>
</dbReference>